<dbReference type="Pfam" id="PF19300">
    <property type="entry name" value="BPD_transp_1_N"/>
    <property type="match status" value="1"/>
</dbReference>
<dbReference type="InterPro" id="IPR035906">
    <property type="entry name" value="MetI-like_sf"/>
</dbReference>
<feature type="transmembrane region" description="Helical" evidence="7">
    <location>
        <begin position="183"/>
        <end position="204"/>
    </location>
</feature>
<feature type="transmembrane region" description="Helical" evidence="7">
    <location>
        <begin position="138"/>
        <end position="159"/>
    </location>
</feature>
<keyword evidence="2 7" id="KW-0813">Transport</keyword>
<evidence type="ECO:0000256" key="6">
    <source>
        <dbReference type="ARBA" id="ARBA00023136"/>
    </source>
</evidence>
<feature type="transmembrane region" description="Helical" evidence="7">
    <location>
        <begin position="102"/>
        <end position="126"/>
    </location>
</feature>
<organism evidence="9 10">
    <name type="scientific">Ktedonobacter robiniae</name>
    <dbReference type="NCBI Taxonomy" id="2778365"/>
    <lineage>
        <taxon>Bacteria</taxon>
        <taxon>Bacillati</taxon>
        <taxon>Chloroflexota</taxon>
        <taxon>Ktedonobacteria</taxon>
        <taxon>Ktedonobacterales</taxon>
        <taxon>Ktedonobacteraceae</taxon>
        <taxon>Ktedonobacter</taxon>
    </lineage>
</organism>
<keyword evidence="3" id="KW-1003">Cell membrane</keyword>
<keyword evidence="4 7" id="KW-0812">Transmembrane</keyword>
<evidence type="ECO:0000256" key="5">
    <source>
        <dbReference type="ARBA" id="ARBA00022989"/>
    </source>
</evidence>
<dbReference type="PROSITE" id="PS50928">
    <property type="entry name" value="ABC_TM1"/>
    <property type="match status" value="1"/>
</dbReference>
<keyword evidence="6 7" id="KW-0472">Membrane</keyword>
<name>A0ABQ3UQ96_9CHLR</name>
<dbReference type="Proteomes" id="UP000654345">
    <property type="component" value="Unassembled WGS sequence"/>
</dbReference>
<evidence type="ECO:0000256" key="4">
    <source>
        <dbReference type="ARBA" id="ARBA00022692"/>
    </source>
</evidence>
<feature type="transmembrane region" description="Helical" evidence="7">
    <location>
        <begin position="286"/>
        <end position="312"/>
    </location>
</feature>
<comment type="subcellular location">
    <subcellularLocation>
        <location evidence="1 7">Cell membrane</location>
        <topology evidence="1 7">Multi-pass membrane protein</topology>
    </subcellularLocation>
</comment>
<dbReference type="EMBL" id="BNJG01000001">
    <property type="protein sequence ID" value="GHO54929.1"/>
    <property type="molecule type" value="Genomic_DNA"/>
</dbReference>
<feature type="domain" description="ABC transmembrane type-1" evidence="8">
    <location>
        <begin position="96"/>
        <end position="305"/>
    </location>
</feature>
<dbReference type="SUPFAM" id="SSF161098">
    <property type="entry name" value="MetI-like"/>
    <property type="match status" value="1"/>
</dbReference>
<reference evidence="9 10" key="1">
    <citation type="journal article" date="2021" name="Int. J. Syst. Evol. Microbiol.">
        <title>Reticulibacter mediterranei gen. nov., sp. nov., within the new family Reticulibacteraceae fam. nov., and Ktedonospora formicarum gen. nov., sp. nov., Ktedonobacter robiniae sp. nov., Dictyobacter formicarum sp. nov. and Dictyobacter arantiisoli sp. nov., belonging to the class Ktedonobacteria.</title>
        <authorList>
            <person name="Yabe S."/>
            <person name="Zheng Y."/>
            <person name="Wang C.M."/>
            <person name="Sakai Y."/>
            <person name="Abe K."/>
            <person name="Yokota A."/>
            <person name="Donadio S."/>
            <person name="Cavaletti L."/>
            <person name="Monciardini P."/>
        </authorList>
    </citation>
    <scope>NUCLEOTIDE SEQUENCE [LARGE SCALE GENOMIC DNA]</scope>
    <source>
        <strain evidence="9 10">SOSP1-30</strain>
    </source>
</reference>
<comment type="similarity">
    <text evidence="7">Belongs to the binding-protein-dependent transport system permease family.</text>
</comment>
<accession>A0ABQ3UQ96</accession>
<dbReference type="PANTHER" id="PTHR43163:SF6">
    <property type="entry name" value="DIPEPTIDE TRANSPORT SYSTEM PERMEASE PROTEIN DPPB-RELATED"/>
    <property type="match status" value="1"/>
</dbReference>
<evidence type="ECO:0000256" key="2">
    <source>
        <dbReference type="ARBA" id="ARBA00022448"/>
    </source>
</evidence>
<feature type="transmembrane region" description="Helical" evidence="7">
    <location>
        <begin position="241"/>
        <end position="266"/>
    </location>
</feature>
<evidence type="ECO:0000313" key="9">
    <source>
        <dbReference type="EMBL" id="GHO54929.1"/>
    </source>
</evidence>
<feature type="transmembrane region" description="Helical" evidence="7">
    <location>
        <begin position="9"/>
        <end position="30"/>
    </location>
</feature>
<dbReference type="InterPro" id="IPR045621">
    <property type="entry name" value="BPD_transp_1_N"/>
</dbReference>
<dbReference type="CDD" id="cd06261">
    <property type="entry name" value="TM_PBP2"/>
    <property type="match status" value="1"/>
</dbReference>
<dbReference type="InterPro" id="IPR000515">
    <property type="entry name" value="MetI-like"/>
</dbReference>
<evidence type="ECO:0000259" key="8">
    <source>
        <dbReference type="PROSITE" id="PS50928"/>
    </source>
</evidence>
<gene>
    <name evidence="9" type="ORF">KSB_34040</name>
</gene>
<comment type="caution">
    <text evidence="9">The sequence shown here is derived from an EMBL/GenBank/DDBJ whole genome shotgun (WGS) entry which is preliminary data.</text>
</comment>
<sequence>MVQFLVKRLIGLVFVILAVTFITFIFGYLAPGDPIRALLGQHQDPVLYAQLKHQYGLDLPWYQQYWNFLSGLFHLDFGYSFHTQGRPVSEIILQGIPASTELGIWALTLTLLLGIPTGIVAALKANTWLDTLIMGTSLIFWALPAFILAIFAQVLIVWLDKVTGYPWPVANWGTVWSYNWSDIQYKIVPVIIFAALGFAFYARLTRTTMLEVLRQDYVRTARAKGLHEGAVVYRHAFRNTLIPIMTVLGLAIGTIVAGAFFIEQIFNIPGIGSAGLQAVTDRDYPVIQATTVLFATCVVSGNLLSDIFYTLVDPRIKAE</sequence>
<dbReference type="Gene3D" id="1.10.3720.10">
    <property type="entry name" value="MetI-like"/>
    <property type="match status" value="1"/>
</dbReference>
<dbReference type="RefSeq" id="WP_201371587.1">
    <property type="nucleotide sequence ID" value="NZ_BNJG01000001.1"/>
</dbReference>
<evidence type="ECO:0000313" key="10">
    <source>
        <dbReference type="Proteomes" id="UP000654345"/>
    </source>
</evidence>
<dbReference type="Pfam" id="PF00528">
    <property type="entry name" value="BPD_transp_1"/>
    <property type="match status" value="1"/>
</dbReference>
<evidence type="ECO:0000256" key="7">
    <source>
        <dbReference type="RuleBase" id="RU363032"/>
    </source>
</evidence>
<dbReference type="PANTHER" id="PTHR43163">
    <property type="entry name" value="DIPEPTIDE TRANSPORT SYSTEM PERMEASE PROTEIN DPPB-RELATED"/>
    <property type="match status" value="1"/>
</dbReference>
<keyword evidence="5 7" id="KW-1133">Transmembrane helix</keyword>
<keyword evidence="10" id="KW-1185">Reference proteome</keyword>
<evidence type="ECO:0000256" key="1">
    <source>
        <dbReference type="ARBA" id="ARBA00004651"/>
    </source>
</evidence>
<proteinExistence type="inferred from homology"/>
<evidence type="ECO:0000256" key="3">
    <source>
        <dbReference type="ARBA" id="ARBA00022475"/>
    </source>
</evidence>
<protein>
    <submittedName>
        <fullName evidence="9">Peptide ABC transporter permease</fullName>
    </submittedName>
</protein>